<organism evidence="5">
    <name type="scientific">Blastocystis hominis</name>
    <dbReference type="NCBI Taxonomy" id="12968"/>
    <lineage>
        <taxon>Eukaryota</taxon>
        <taxon>Sar</taxon>
        <taxon>Stramenopiles</taxon>
        <taxon>Bigyra</taxon>
        <taxon>Opalozoa</taxon>
        <taxon>Opalinata</taxon>
        <taxon>Blastocystidae</taxon>
        <taxon>Blastocystis</taxon>
    </lineage>
</organism>
<gene>
    <name evidence="5" type="ORF">GSBLH_T00006501001</name>
</gene>
<name>D8M310_BLAHO</name>
<dbReference type="Proteomes" id="UP000008312">
    <property type="component" value="Unassembled WGS sequence"/>
</dbReference>
<dbReference type="Pfam" id="PF12796">
    <property type="entry name" value="Ank_2"/>
    <property type="match status" value="1"/>
</dbReference>
<dbReference type="Pfam" id="PF00023">
    <property type="entry name" value="Ank"/>
    <property type="match status" value="1"/>
</dbReference>
<evidence type="ECO:0000256" key="3">
    <source>
        <dbReference type="ARBA" id="ARBA00023043"/>
    </source>
</evidence>
<dbReference type="GO" id="GO:0016567">
    <property type="term" value="P:protein ubiquitination"/>
    <property type="evidence" value="ECO:0007669"/>
    <property type="project" value="TreeGrafter"/>
</dbReference>
<dbReference type="PROSITE" id="PS50088">
    <property type="entry name" value="ANK_REPEAT"/>
    <property type="match status" value="3"/>
</dbReference>
<comment type="similarity">
    <text evidence="1">Belongs to the ankyrin SOCS box (ASB) family.</text>
</comment>
<dbReference type="AlphaFoldDB" id="D8M310"/>
<dbReference type="PANTHER" id="PTHR24136:SF15">
    <property type="entry name" value="ANK_REP_REGION DOMAIN-CONTAINING PROTEIN"/>
    <property type="match status" value="1"/>
</dbReference>
<dbReference type="GO" id="GO:0045732">
    <property type="term" value="P:positive regulation of protein catabolic process"/>
    <property type="evidence" value="ECO:0007669"/>
    <property type="project" value="TreeGrafter"/>
</dbReference>
<reference evidence="5" key="1">
    <citation type="submission" date="2010-02" db="EMBL/GenBank/DDBJ databases">
        <title>Sequencing and annotation of the Blastocystis hominis genome.</title>
        <authorList>
            <person name="Wincker P."/>
        </authorList>
    </citation>
    <scope>NUCLEOTIDE SEQUENCE</scope>
    <source>
        <strain evidence="5">Singapore isolate B</strain>
    </source>
</reference>
<evidence type="ECO:0000313" key="6">
    <source>
        <dbReference type="Proteomes" id="UP000008312"/>
    </source>
</evidence>
<dbReference type="PANTHER" id="PTHR24136">
    <property type="entry name" value="SOWAH (DROSOPHILA) HOMOLOG"/>
    <property type="match status" value="1"/>
</dbReference>
<dbReference type="Gene3D" id="1.25.40.20">
    <property type="entry name" value="Ankyrin repeat-containing domain"/>
    <property type="match status" value="2"/>
</dbReference>
<keyword evidence="2" id="KW-0677">Repeat</keyword>
<feature type="repeat" description="ANK" evidence="4">
    <location>
        <begin position="56"/>
        <end position="88"/>
    </location>
</feature>
<feature type="repeat" description="ANK" evidence="4">
    <location>
        <begin position="167"/>
        <end position="199"/>
    </location>
</feature>
<dbReference type="SMART" id="SM00248">
    <property type="entry name" value="ANK"/>
    <property type="match status" value="3"/>
</dbReference>
<dbReference type="PROSITE" id="PS50297">
    <property type="entry name" value="ANK_REP_REGION"/>
    <property type="match status" value="2"/>
</dbReference>
<evidence type="ECO:0000256" key="1">
    <source>
        <dbReference type="ARBA" id="ARBA00005949"/>
    </source>
</evidence>
<keyword evidence="3 4" id="KW-0040">ANK repeat</keyword>
<dbReference type="InterPro" id="IPR002110">
    <property type="entry name" value="Ankyrin_rpt"/>
</dbReference>
<accession>D8M310</accession>
<proteinExistence type="inferred from homology"/>
<dbReference type="SUPFAM" id="SSF48403">
    <property type="entry name" value="Ankyrin repeat"/>
    <property type="match status" value="1"/>
</dbReference>
<dbReference type="InterPro" id="IPR036770">
    <property type="entry name" value="Ankyrin_rpt-contain_sf"/>
</dbReference>
<dbReference type="EMBL" id="FN668650">
    <property type="protein sequence ID" value="CBK22733.2"/>
    <property type="molecule type" value="Genomic_DNA"/>
</dbReference>
<keyword evidence="6" id="KW-1185">Reference proteome</keyword>
<feature type="repeat" description="ANK" evidence="4">
    <location>
        <begin position="200"/>
        <end position="232"/>
    </location>
</feature>
<protein>
    <submittedName>
        <fullName evidence="5">Uncharacterized protein</fullName>
    </submittedName>
</protein>
<evidence type="ECO:0000313" key="5">
    <source>
        <dbReference type="EMBL" id="CBK22733.2"/>
    </source>
</evidence>
<evidence type="ECO:0000256" key="4">
    <source>
        <dbReference type="PROSITE-ProRule" id="PRU00023"/>
    </source>
</evidence>
<dbReference type="GeneID" id="24922625"/>
<dbReference type="OrthoDB" id="195869at2759"/>
<sequence>MIIKEEGTIWFQIIPAKIIENACLGEQSMIESQGDAKKLEEALRSTKCNLNAFDTRGFAFIHWAACYGFTECIEVLVRCGADITLQTLVSLANRFHLKDERSAYDVAVDYEKKGTAEWIQFTASEVIVCFLVNYDPKDFFNAISNGDKNKLKNCLMDPHAKYFRNLHGMTGLHIACQCNATDIIERLVEAGFDVNDQDFFGRTPLHWACLSENSRTVEYLVDHGASLSIRTLTQKTPVHLCFPLMMYINNPEIVNRYPEAFFDAVQRYDRESLRAFFKYVSNKEATLLRNDQGCSALHIAVKAGRSGTRPSSD</sequence>
<dbReference type="InParanoid" id="D8M310"/>
<dbReference type="InterPro" id="IPR051573">
    <property type="entry name" value="Ankyrin-SOCS_box_domain"/>
</dbReference>
<dbReference type="RefSeq" id="XP_012896781.1">
    <property type="nucleotide sequence ID" value="XM_013041327.1"/>
</dbReference>
<evidence type="ECO:0000256" key="2">
    <source>
        <dbReference type="ARBA" id="ARBA00022737"/>
    </source>
</evidence>